<proteinExistence type="predicted"/>
<evidence type="ECO:0000313" key="2">
    <source>
        <dbReference type="Proteomes" id="UP000321893"/>
    </source>
</evidence>
<dbReference type="InterPro" id="IPR015947">
    <property type="entry name" value="PUA-like_sf"/>
</dbReference>
<reference evidence="1" key="1">
    <citation type="submission" date="2019-07" db="EMBL/GenBank/DDBJ databases">
        <title>Whole genome shotgun sequence of Lactobacillus kefiri NBRC 15888.</title>
        <authorList>
            <person name="Hosoyama A."/>
            <person name="Uohara A."/>
            <person name="Ohji S."/>
            <person name="Ichikawa N."/>
        </authorList>
    </citation>
    <scope>NUCLEOTIDE SEQUENCE [LARGE SCALE GENOMIC DNA]</scope>
    <source>
        <strain evidence="1">NBRC 15888</strain>
    </source>
</reference>
<dbReference type="RefSeq" id="WP_225420321.1">
    <property type="nucleotide sequence ID" value="NZ_BJVK01000069.1"/>
</dbReference>
<dbReference type="Gene3D" id="3.10.400.10">
    <property type="entry name" value="Sulfate adenylyltransferase"/>
    <property type="match status" value="1"/>
</dbReference>
<dbReference type="SUPFAM" id="SSF88697">
    <property type="entry name" value="PUA domain-like"/>
    <property type="match status" value="1"/>
</dbReference>
<organism evidence="1 2">
    <name type="scientific">Lentilactobacillus kefiri</name>
    <name type="common">Lactobacillus kefiri</name>
    <dbReference type="NCBI Taxonomy" id="33962"/>
    <lineage>
        <taxon>Bacteria</taxon>
        <taxon>Bacillati</taxon>
        <taxon>Bacillota</taxon>
        <taxon>Bacilli</taxon>
        <taxon>Lactobacillales</taxon>
        <taxon>Lactobacillaceae</taxon>
        <taxon>Lentilactobacillus</taxon>
    </lineage>
</organism>
<dbReference type="EMBL" id="BJVK01000069">
    <property type="protein sequence ID" value="GEL29482.1"/>
    <property type="molecule type" value="Genomic_DNA"/>
</dbReference>
<keyword evidence="2" id="KW-1185">Reference proteome</keyword>
<dbReference type="Proteomes" id="UP000321893">
    <property type="component" value="Unassembled WGS sequence"/>
</dbReference>
<protein>
    <submittedName>
        <fullName evidence="1">Uncharacterized protein</fullName>
    </submittedName>
</protein>
<name>A0A511DXA7_LENKE</name>
<accession>A0A511DXA7</accession>
<comment type="caution">
    <text evidence="1">The sequence shown here is derived from an EMBL/GenBank/DDBJ whole genome shotgun (WGS) entry which is preliminary data.</text>
</comment>
<sequence length="66" mass="7514">MKESRILRYWEAFQKVSGVTGEHYLAEQFGYGKQVGDESAELIRIGKKTATTSALELYEKMSLNPK</sequence>
<evidence type="ECO:0000313" key="1">
    <source>
        <dbReference type="EMBL" id="GEL29482.1"/>
    </source>
</evidence>
<gene>
    <name evidence="1" type="ORF">LKE01_23020</name>
</gene>
<dbReference type="AlphaFoldDB" id="A0A511DXA7"/>